<evidence type="ECO:0000313" key="1">
    <source>
        <dbReference type="EMBL" id="CAG6508210.1"/>
    </source>
</evidence>
<reference evidence="1" key="1">
    <citation type="submission" date="2021-05" db="EMBL/GenBank/DDBJ databases">
        <authorList>
            <person name="Alioto T."/>
            <person name="Alioto T."/>
            <person name="Gomez Garrido J."/>
        </authorList>
    </citation>
    <scope>NUCLEOTIDE SEQUENCE</scope>
</reference>
<organism evidence="1">
    <name type="scientific">Culex pipiens</name>
    <name type="common">House mosquito</name>
    <dbReference type="NCBI Taxonomy" id="7175"/>
    <lineage>
        <taxon>Eukaryota</taxon>
        <taxon>Metazoa</taxon>
        <taxon>Ecdysozoa</taxon>
        <taxon>Arthropoda</taxon>
        <taxon>Hexapoda</taxon>
        <taxon>Insecta</taxon>
        <taxon>Pterygota</taxon>
        <taxon>Neoptera</taxon>
        <taxon>Endopterygota</taxon>
        <taxon>Diptera</taxon>
        <taxon>Nematocera</taxon>
        <taxon>Culicoidea</taxon>
        <taxon>Culicidae</taxon>
        <taxon>Culicinae</taxon>
        <taxon>Culicini</taxon>
        <taxon>Culex</taxon>
        <taxon>Culex</taxon>
    </lineage>
</organism>
<dbReference type="EMBL" id="HBUE01262035">
    <property type="protein sequence ID" value="CAG6559568.1"/>
    <property type="molecule type" value="Transcribed_RNA"/>
</dbReference>
<dbReference type="AlphaFoldDB" id="A0A8D8DG15"/>
<dbReference type="EMBL" id="HBUE01156920">
    <property type="protein sequence ID" value="CAG6508211.1"/>
    <property type="molecule type" value="Transcribed_RNA"/>
</dbReference>
<name>A0A8D8DG15_CULPI</name>
<protein>
    <submittedName>
        <fullName evidence="1">(northern house mosquito) hypothetical protein</fullName>
    </submittedName>
</protein>
<dbReference type="EMBL" id="HBUE01262034">
    <property type="protein sequence ID" value="CAG6559567.1"/>
    <property type="molecule type" value="Transcribed_RNA"/>
</dbReference>
<proteinExistence type="predicted"/>
<accession>A0A8D8DG15</accession>
<sequence>MRVSNSMVLIWRSRVWSTDRDWSSGTTVAEPDEEEADEPVMSLSLRLYPSRMSTWGGLLLCCCSLRRFRTITRVGWGELSGGSSPKVTTSSLFGLSRMLRRFGSPRSNSFEAMVT</sequence>
<dbReference type="EMBL" id="HBUE01156919">
    <property type="protein sequence ID" value="CAG6508210.1"/>
    <property type="molecule type" value="Transcribed_RNA"/>
</dbReference>